<reference evidence="3 5" key="1">
    <citation type="submission" date="2015-02" db="EMBL/GenBank/DDBJ databases">
        <authorList>
            <person name="Chooi Y.-H."/>
        </authorList>
    </citation>
    <scope>NUCLEOTIDE SEQUENCE [LARGE SCALE GENOMIC DNA]</scope>
    <source>
        <strain evidence="3">E3</strain>
    </source>
</reference>
<dbReference type="AlphaFoldDB" id="A0A0G4J147"/>
<keyword evidence="1" id="KW-1133">Transmembrane helix</keyword>
<dbReference type="Proteomes" id="UP000290189">
    <property type="component" value="Unassembled WGS sequence"/>
</dbReference>
<feature type="chain" id="PRO_5036293192" description="PSI domain-containing protein" evidence="2">
    <location>
        <begin position="24"/>
        <end position="354"/>
    </location>
</feature>
<evidence type="ECO:0000256" key="1">
    <source>
        <dbReference type="SAM" id="Phobius"/>
    </source>
</evidence>
<keyword evidence="4" id="KW-0496">Mitochondrion</keyword>
<organism evidence="3 5">
    <name type="scientific">Plasmodiophora brassicae</name>
    <name type="common">Clubroot disease agent</name>
    <dbReference type="NCBI Taxonomy" id="37360"/>
    <lineage>
        <taxon>Eukaryota</taxon>
        <taxon>Sar</taxon>
        <taxon>Rhizaria</taxon>
        <taxon>Endomyxa</taxon>
        <taxon>Phytomyxea</taxon>
        <taxon>Plasmodiophorida</taxon>
        <taxon>Plasmodiophoridae</taxon>
        <taxon>Plasmodiophora</taxon>
    </lineage>
</organism>
<evidence type="ECO:0000313" key="4">
    <source>
        <dbReference type="EMBL" id="SPR01252.1"/>
    </source>
</evidence>
<feature type="signal peptide" evidence="2">
    <location>
        <begin position="1"/>
        <end position="23"/>
    </location>
</feature>
<dbReference type="EMBL" id="CDSF01000112">
    <property type="protein sequence ID" value="CEP01212.1"/>
    <property type="molecule type" value="Genomic_DNA"/>
</dbReference>
<gene>
    <name evidence="3" type="ORF">PBRA_001818</name>
    <name evidence="4" type="ORF">PLBR_LOCUS8467</name>
</gene>
<evidence type="ECO:0008006" key="7">
    <source>
        <dbReference type="Google" id="ProtNLM"/>
    </source>
</evidence>
<feature type="transmembrane region" description="Helical" evidence="1">
    <location>
        <begin position="179"/>
        <end position="200"/>
    </location>
</feature>
<reference evidence="4 6" key="2">
    <citation type="submission" date="2018-03" db="EMBL/GenBank/DDBJ databases">
        <authorList>
            <person name="Fogelqvist J."/>
        </authorList>
    </citation>
    <scope>NUCLEOTIDE SEQUENCE [LARGE SCALE GENOMIC DNA]</scope>
</reference>
<keyword evidence="2" id="KW-0732">Signal</keyword>
<evidence type="ECO:0000256" key="2">
    <source>
        <dbReference type="SAM" id="SignalP"/>
    </source>
</evidence>
<keyword evidence="1" id="KW-0812">Transmembrane</keyword>
<geneLocation type="mitochondrion" evidence="4"/>
<evidence type="ECO:0000313" key="3">
    <source>
        <dbReference type="EMBL" id="CEP01212.1"/>
    </source>
</evidence>
<keyword evidence="1" id="KW-0472">Membrane</keyword>
<dbReference type="EMBL" id="OVEO01000017">
    <property type="protein sequence ID" value="SPR01252.1"/>
    <property type="molecule type" value="Genomic_DNA"/>
</dbReference>
<evidence type="ECO:0000313" key="5">
    <source>
        <dbReference type="Proteomes" id="UP000039324"/>
    </source>
</evidence>
<keyword evidence="5" id="KW-1185">Reference proteome</keyword>
<sequence length="354" mass="37610">MRATTISALVVAVGLLALDVVVAADPCASRTSCTACVHASCAWQYMAGVSNVGQCVPVAAGRSAAVTVVDAGQCPSSLQMALESTIVPQIGALCLLFLAATGIAVHMFVGRMRAMLASDAVADAQNGTQELDQLHAVVPNGHLSLMLKAASDTLQEPLIWVGLPYTDQAPYSAQHRHRYVYYLLLVCILVSATASLAIYVDGVMPVVLNARLAVHIAQLVSLAVGCLAAVVCVALVIVGRRRALSWAYAVTESHAIIVSTDADPKRPTEISLAFDKSALAQITPVTHANGSRSFLFDLSQAGSLAQGVARHTGFWHVHFQHAEIVQQMLYVILSGRRVRQTVMQTSRRSTDSTR</sequence>
<proteinExistence type="predicted"/>
<dbReference type="Proteomes" id="UP000039324">
    <property type="component" value="Unassembled WGS sequence"/>
</dbReference>
<feature type="transmembrane region" description="Helical" evidence="1">
    <location>
        <begin position="212"/>
        <end position="238"/>
    </location>
</feature>
<feature type="transmembrane region" description="Helical" evidence="1">
    <location>
        <begin position="86"/>
        <end position="109"/>
    </location>
</feature>
<protein>
    <recommendedName>
        <fullName evidence="7">PSI domain-containing protein</fullName>
    </recommendedName>
</protein>
<name>A0A0G4J147_PLABS</name>
<accession>A0A0G4J147</accession>
<evidence type="ECO:0000313" key="6">
    <source>
        <dbReference type="Proteomes" id="UP000290189"/>
    </source>
</evidence>